<feature type="domain" description="Tyrosinase copper-binding" evidence="3">
    <location>
        <begin position="85"/>
        <end position="102"/>
    </location>
</feature>
<protein>
    <submittedName>
        <fullName evidence="5">Tyrosinase family protein</fullName>
    </submittedName>
</protein>
<keyword evidence="2" id="KW-0186">Copper</keyword>
<comment type="caution">
    <text evidence="5">The sequence shown here is derived from an EMBL/GenBank/DDBJ whole genome shotgun (WGS) entry which is preliminary data.</text>
</comment>
<evidence type="ECO:0000259" key="4">
    <source>
        <dbReference type="PROSITE" id="PS00498"/>
    </source>
</evidence>
<evidence type="ECO:0000313" key="5">
    <source>
        <dbReference type="EMBL" id="MFC5549596.1"/>
    </source>
</evidence>
<dbReference type="PROSITE" id="PS00498">
    <property type="entry name" value="TYROSINASE_2"/>
    <property type="match status" value="1"/>
</dbReference>
<dbReference type="Gene3D" id="1.10.1280.10">
    <property type="entry name" value="Di-copper center containing domain from catechol oxidase"/>
    <property type="match status" value="2"/>
</dbReference>
<name>A0ABW0RY49_9BURK</name>
<dbReference type="InterPro" id="IPR050316">
    <property type="entry name" value="Tyrosinase/Hemocyanin"/>
</dbReference>
<organism evidence="5 6">
    <name type="scientific">Massilia aerilata</name>
    <dbReference type="NCBI Taxonomy" id="453817"/>
    <lineage>
        <taxon>Bacteria</taxon>
        <taxon>Pseudomonadati</taxon>
        <taxon>Pseudomonadota</taxon>
        <taxon>Betaproteobacteria</taxon>
        <taxon>Burkholderiales</taxon>
        <taxon>Oxalobacteraceae</taxon>
        <taxon>Telluria group</taxon>
        <taxon>Massilia</taxon>
    </lineage>
</organism>
<reference evidence="6" key="1">
    <citation type="journal article" date="2019" name="Int. J. Syst. Evol. Microbiol.">
        <title>The Global Catalogue of Microorganisms (GCM) 10K type strain sequencing project: providing services to taxonomists for standard genome sequencing and annotation.</title>
        <authorList>
            <consortium name="The Broad Institute Genomics Platform"/>
            <consortium name="The Broad Institute Genome Sequencing Center for Infectious Disease"/>
            <person name="Wu L."/>
            <person name="Ma J."/>
        </authorList>
    </citation>
    <scope>NUCLEOTIDE SEQUENCE [LARGE SCALE GENOMIC DNA]</scope>
    <source>
        <strain evidence="6">CGMCC 4.5798</strain>
    </source>
</reference>
<evidence type="ECO:0000256" key="1">
    <source>
        <dbReference type="ARBA" id="ARBA00022723"/>
    </source>
</evidence>
<evidence type="ECO:0000259" key="3">
    <source>
        <dbReference type="PROSITE" id="PS00497"/>
    </source>
</evidence>
<dbReference type="PANTHER" id="PTHR11474">
    <property type="entry name" value="TYROSINASE FAMILY MEMBER"/>
    <property type="match status" value="1"/>
</dbReference>
<accession>A0ABW0RY49</accession>
<dbReference type="PROSITE" id="PS00497">
    <property type="entry name" value="TYROSINASE_1"/>
    <property type="match status" value="1"/>
</dbReference>
<dbReference type="Proteomes" id="UP001596086">
    <property type="component" value="Unassembled WGS sequence"/>
</dbReference>
<dbReference type="SUPFAM" id="SSF48056">
    <property type="entry name" value="Di-copper centre-containing domain"/>
    <property type="match status" value="1"/>
</dbReference>
<feature type="domain" description="Tyrosinase copper-binding" evidence="4">
    <location>
        <begin position="201"/>
        <end position="212"/>
    </location>
</feature>
<keyword evidence="1" id="KW-0479">Metal-binding</keyword>
<keyword evidence="6" id="KW-1185">Reference proteome</keyword>
<dbReference type="PANTHER" id="PTHR11474:SF76">
    <property type="entry name" value="SHKT DOMAIN-CONTAINING PROTEIN"/>
    <property type="match status" value="1"/>
</dbReference>
<dbReference type="InterPro" id="IPR006311">
    <property type="entry name" value="TAT_signal"/>
</dbReference>
<dbReference type="InterPro" id="IPR008922">
    <property type="entry name" value="Di-copper_centre_dom_sf"/>
</dbReference>
<dbReference type="InterPro" id="IPR002227">
    <property type="entry name" value="Tyrosinase_Cu-bd"/>
</dbReference>
<dbReference type="EMBL" id="JBHSMZ010000008">
    <property type="protein sequence ID" value="MFC5549596.1"/>
    <property type="molecule type" value="Genomic_DNA"/>
</dbReference>
<dbReference type="PROSITE" id="PS51318">
    <property type="entry name" value="TAT"/>
    <property type="match status" value="1"/>
</dbReference>
<dbReference type="Pfam" id="PF00264">
    <property type="entry name" value="Tyrosinase"/>
    <property type="match status" value="2"/>
</dbReference>
<dbReference type="RefSeq" id="WP_379771670.1">
    <property type="nucleotide sequence ID" value="NZ_JBHSMZ010000008.1"/>
</dbReference>
<evidence type="ECO:0000313" key="6">
    <source>
        <dbReference type="Proteomes" id="UP001596086"/>
    </source>
</evidence>
<evidence type="ECO:0000256" key="2">
    <source>
        <dbReference type="ARBA" id="ARBA00023008"/>
    </source>
</evidence>
<proteinExistence type="predicted"/>
<gene>
    <name evidence="5" type="ORF">ACFPO9_13855</name>
</gene>
<sequence length="486" mass="53341">MNHADIRRRAFLERSALALGAAALPAGVFGQTLLLTVRPEWQAFKTTPRYDSLLKAIRLMKANTNAKDAKSWAYWTNAHVNYCPHEVPYFLAWHRGYLYYFERALRTVSGDLQLVLPYWDYYTNAQLPAEFTNPNNNNPLYVERVNTNVQQALSMAPFSGTVLNFQRGQEQAFEPTFEDAPHNPVHNIIGNAMADMISPNDPIFWLHHANVDRLWVAWVAAGAGRKMPAKNTTYWSGKHVYASGLSINRSQTYDTRTNLGYRYQKETMPTALPLAQASGGRQDARLFRVQATMDSMPGAMPSTGSFQLSLPRQTSDATFALGGAMNVGLSERSVSVQLPVSTEHSQVLAAIAKGKQASIAGRAQIYRSAHLVLDGIEMSEEGRKGGYFYKVYLNVPSDNRSSGNANAVYLGTFGPFEIHAAAHHGGGHGGLQLRYKIKRAFAGATAKQLGMMSVSFVRVSGDSTPKGGVIGIGEVRLEAATDADGS</sequence>